<proteinExistence type="predicted"/>
<dbReference type="EMBL" id="JAHRIQ010058970">
    <property type="protein sequence ID" value="MEQ2240260.1"/>
    <property type="molecule type" value="Genomic_DNA"/>
</dbReference>
<keyword evidence="2" id="KW-1185">Reference proteome</keyword>
<gene>
    <name evidence="1" type="ORF">ILYODFUR_013011</name>
</gene>
<evidence type="ECO:0000313" key="2">
    <source>
        <dbReference type="Proteomes" id="UP001482620"/>
    </source>
</evidence>
<organism evidence="1 2">
    <name type="scientific">Ilyodon furcidens</name>
    <name type="common">goldbreast splitfin</name>
    <dbReference type="NCBI Taxonomy" id="33524"/>
    <lineage>
        <taxon>Eukaryota</taxon>
        <taxon>Metazoa</taxon>
        <taxon>Chordata</taxon>
        <taxon>Craniata</taxon>
        <taxon>Vertebrata</taxon>
        <taxon>Euteleostomi</taxon>
        <taxon>Actinopterygii</taxon>
        <taxon>Neopterygii</taxon>
        <taxon>Teleostei</taxon>
        <taxon>Neoteleostei</taxon>
        <taxon>Acanthomorphata</taxon>
        <taxon>Ovalentaria</taxon>
        <taxon>Atherinomorphae</taxon>
        <taxon>Cyprinodontiformes</taxon>
        <taxon>Goodeidae</taxon>
        <taxon>Ilyodon</taxon>
    </lineage>
</organism>
<reference evidence="1 2" key="1">
    <citation type="submission" date="2021-06" db="EMBL/GenBank/DDBJ databases">
        <authorList>
            <person name="Palmer J.M."/>
        </authorList>
    </citation>
    <scope>NUCLEOTIDE SEQUENCE [LARGE SCALE GENOMIC DNA]</scope>
    <source>
        <strain evidence="2">if_2019</strain>
        <tissue evidence="1">Muscle</tissue>
    </source>
</reference>
<name>A0ABV0U6V9_9TELE</name>
<sequence>MFSLHQWTGSLQGVHSLMRMMTVSQPLSESGIHRFMTQCSVGPSTQDTLQLVCVLNEREAESLLLPHVVAFNPDYVMRPYSLMSSPDLLLHSELCGFKGYSDLLCKCQQLGKDSLMLGFLSLSLELKHVNENDSDI</sequence>
<comment type="caution">
    <text evidence="1">The sequence shown here is derived from an EMBL/GenBank/DDBJ whole genome shotgun (WGS) entry which is preliminary data.</text>
</comment>
<protein>
    <submittedName>
        <fullName evidence="1">Uncharacterized protein</fullName>
    </submittedName>
</protein>
<dbReference type="Proteomes" id="UP001482620">
    <property type="component" value="Unassembled WGS sequence"/>
</dbReference>
<accession>A0ABV0U6V9</accession>
<evidence type="ECO:0000313" key="1">
    <source>
        <dbReference type="EMBL" id="MEQ2240260.1"/>
    </source>
</evidence>